<gene>
    <name evidence="6" type="ORF">SAMN05444266_102639</name>
</gene>
<dbReference type="InterPro" id="IPR001764">
    <property type="entry name" value="Glyco_hydro_3_N"/>
</dbReference>
<keyword evidence="2 4" id="KW-0378">Hydrolase</keyword>
<dbReference type="Proteomes" id="UP000184420">
    <property type="component" value="Unassembled WGS sequence"/>
</dbReference>
<dbReference type="PANTHER" id="PTHR42715:SF10">
    <property type="entry name" value="BETA-GLUCOSIDASE"/>
    <property type="match status" value="1"/>
</dbReference>
<dbReference type="InterPro" id="IPR017853">
    <property type="entry name" value="GH"/>
</dbReference>
<dbReference type="PANTHER" id="PTHR42715">
    <property type="entry name" value="BETA-GLUCOSIDASE"/>
    <property type="match status" value="1"/>
</dbReference>
<evidence type="ECO:0000313" key="6">
    <source>
        <dbReference type="EMBL" id="SHL26246.1"/>
    </source>
</evidence>
<dbReference type="Gene3D" id="3.20.20.300">
    <property type="entry name" value="Glycoside hydrolase, family 3, N-terminal domain"/>
    <property type="match status" value="1"/>
</dbReference>
<evidence type="ECO:0000313" key="7">
    <source>
        <dbReference type="Proteomes" id="UP000184420"/>
    </source>
</evidence>
<dbReference type="SMART" id="SM01217">
    <property type="entry name" value="Fn3_like"/>
    <property type="match status" value="1"/>
</dbReference>
<keyword evidence="3" id="KW-0119">Carbohydrate metabolism</keyword>
<proteinExistence type="inferred from homology"/>
<dbReference type="SUPFAM" id="SSF52279">
    <property type="entry name" value="Beta-D-glucan exohydrolase, C-terminal domain"/>
    <property type="match status" value="1"/>
</dbReference>
<dbReference type="EMBL" id="FRBL01000002">
    <property type="protein sequence ID" value="SHL26246.1"/>
    <property type="molecule type" value="Genomic_DNA"/>
</dbReference>
<dbReference type="Gene3D" id="2.60.40.10">
    <property type="entry name" value="Immunoglobulins"/>
    <property type="match status" value="1"/>
</dbReference>
<dbReference type="InterPro" id="IPR050288">
    <property type="entry name" value="Cellulose_deg_GH3"/>
</dbReference>
<keyword evidence="4" id="KW-0326">Glycosidase</keyword>
<dbReference type="SUPFAM" id="SSF51445">
    <property type="entry name" value="(Trans)glycosidases"/>
    <property type="match status" value="1"/>
</dbReference>
<dbReference type="InterPro" id="IPR019800">
    <property type="entry name" value="Glyco_hydro_3_AS"/>
</dbReference>
<dbReference type="InterPro" id="IPR036881">
    <property type="entry name" value="Glyco_hydro_3_C_sf"/>
</dbReference>
<feature type="domain" description="Fibronectin type III-like" evidence="5">
    <location>
        <begin position="660"/>
        <end position="731"/>
    </location>
</feature>
<sequence length="755" mass="81784">MAQDKNNIRLTDKQSIPRVVAAMTPEEKVSLVTGMGLRMEGLPPGLLPPGDPKDADIPEKVPGAAGRTHAIPRLGIPSITLSDGPAGIRINPYRNNDSTKPYYATGFPVATLLASSWDTALVTQIGKAMGKEALEYGIDVILGPGMNIQRNPLGGRNFEYYSEDPLLTGHMAAAMVRGVQSTGVGTSIKHFAANNQEFNRMQLNTIVSQRALREIYLRGFQMAVKLGQPWTVMSSYNKINGLYTSENPALLKRLLRDEWKFKGIVMTDWFGGTSPVKQLNAWNNLLMPGFHAQSQALLGALQDGSLTTQTLDANVTGILQMVVQSPSFKKYKYSDKPDLTTNAAIVRRAAAESMVLLKNDSTLPIAPPGKIALFGVTSYKLIAGGTGSGDVNKAYVTDLDKALLQGGYVLDAGLQTEYARYIAEKTAQLPKPTTLFSTPPPIPEQQPDAEAISRLAKYMDVAIITIGRNAGEGSDRKVADDFLLRDDEHSMLKVISEAFHANNKKVVVVLNIGGVIETASWRRYADAILLAWQPGQEGGSSIADVISGNINPSGRLAASFPMQYKDVPSAADFPGKELPGGNDNGNPMMGRPAEVNYTEDIYVGYRGYTTQKIATAFPFGYGLSYTNFTYSRPRVTSAPGVTPIRVAVTVTNTGTRPGREVVQLYIAAPAIKQGRPVRELKAFAKTGILPPGGKETLQLTLGMADLAWFDDTRMAWVVTPGTYKIEIGSNAESVITSTEYKIGKEIIIEKNMAVW</sequence>
<evidence type="ECO:0000256" key="2">
    <source>
        <dbReference type="ARBA" id="ARBA00022801"/>
    </source>
</evidence>
<dbReference type="AlphaFoldDB" id="A0A1M6Z6W8"/>
<comment type="similarity">
    <text evidence="1 4">Belongs to the glycosyl hydrolase 3 family.</text>
</comment>
<dbReference type="GO" id="GO:0004553">
    <property type="term" value="F:hydrolase activity, hydrolyzing O-glycosyl compounds"/>
    <property type="evidence" value="ECO:0007669"/>
    <property type="project" value="InterPro"/>
</dbReference>
<reference evidence="6 7" key="1">
    <citation type="submission" date="2016-11" db="EMBL/GenBank/DDBJ databases">
        <authorList>
            <person name="Jaros S."/>
            <person name="Januszkiewicz K."/>
            <person name="Wedrychowicz H."/>
        </authorList>
    </citation>
    <scope>NUCLEOTIDE SEQUENCE [LARGE SCALE GENOMIC DNA]</scope>
    <source>
        <strain evidence="6 7">DSM 27406</strain>
    </source>
</reference>
<dbReference type="InterPro" id="IPR036962">
    <property type="entry name" value="Glyco_hydro_3_N_sf"/>
</dbReference>
<dbReference type="Pfam" id="PF00933">
    <property type="entry name" value="Glyco_hydro_3"/>
    <property type="match status" value="1"/>
</dbReference>
<dbReference type="Pfam" id="PF14310">
    <property type="entry name" value="Fn3-like"/>
    <property type="match status" value="1"/>
</dbReference>
<evidence type="ECO:0000256" key="3">
    <source>
        <dbReference type="ARBA" id="ARBA00023277"/>
    </source>
</evidence>
<dbReference type="PRINTS" id="PR00133">
    <property type="entry name" value="GLHYDRLASE3"/>
</dbReference>
<dbReference type="GO" id="GO:0005975">
    <property type="term" value="P:carbohydrate metabolic process"/>
    <property type="evidence" value="ECO:0007669"/>
    <property type="project" value="InterPro"/>
</dbReference>
<dbReference type="Gene3D" id="3.40.50.1700">
    <property type="entry name" value="Glycoside hydrolase family 3 C-terminal domain"/>
    <property type="match status" value="1"/>
</dbReference>
<dbReference type="Pfam" id="PF01915">
    <property type="entry name" value="Glyco_hydro_3_C"/>
    <property type="match status" value="1"/>
</dbReference>
<dbReference type="InterPro" id="IPR002772">
    <property type="entry name" value="Glyco_hydro_3_C"/>
</dbReference>
<protein>
    <submittedName>
        <fullName evidence="6">Beta-glucosidase</fullName>
    </submittedName>
</protein>
<evidence type="ECO:0000256" key="1">
    <source>
        <dbReference type="ARBA" id="ARBA00005336"/>
    </source>
</evidence>
<evidence type="ECO:0000256" key="4">
    <source>
        <dbReference type="RuleBase" id="RU361161"/>
    </source>
</evidence>
<organism evidence="6 7">
    <name type="scientific">Chitinophaga jiangningensis</name>
    <dbReference type="NCBI Taxonomy" id="1419482"/>
    <lineage>
        <taxon>Bacteria</taxon>
        <taxon>Pseudomonadati</taxon>
        <taxon>Bacteroidota</taxon>
        <taxon>Chitinophagia</taxon>
        <taxon>Chitinophagales</taxon>
        <taxon>Chitinophagaceae</taxon>
        <taxon>Chitinophaga</taxon>
    </lineage>
</organism>
<keyword evidence="7" id="KW-1185">Reference proteome</keyword>
<name>A0A1M6Z6W8_9BACT</name>
<accession>A0A1M6Z6W8</accession>
<dbReference type="STRING" id="1419482.SAMN05444266_102639"/>
<dbReference type="InterPro" id="IPR013783">
    <property type="entry name" value="Ig-like_fold"/>
</dbReference>
<dbReference type="InterPro" id="IPR026891">
    <property type="entry name" value="Fn3-like"/>
</dbReference>
<evidence type="ECO:0000259" key="5">
    <source>
        <dbReference type="SMART" id="SM01217"/>
    </source>
</evidence>
<dbReference type="PROSITE" id="PS00775">
    <property type="entry name" value="GLYCOSYL_HYDROL_F3"/>
    <property type="match status" value="1"/>
</dbReference>